<dbReference type="Pfam" id="PF00497">
    <property type="entry name" value="SBP_bac_3"/>
    <property type="match status" value="1"/>
</dbReference>
<dbReference type="GO" id="GO:0009279">
    <property type="term" value="C:cell outer membrane"/>
    <property type="evidence" value="ECO:0007669"/>
    <property type="project" value="UniProtKB-SubCell"/>
</dbReference>
<comment type="catalytic activity">
    <reaction evidence="7">
        <text>Exolytic cleavage of the (1-&gt;4)-beta-glycosidic linkage between N-acetylmuramic acid (MurNAc) and N-acetylglucosamine (GlcNAc) residues in peptidoglycan, from either the reducing or the non-reducing ends of the peptidoglycan chains, with concomitant formation of a 1,6-anhydrobond in the MurNAc residue.</text>
        <dbReference type="EC" id="4.2.2.n1"/>
    </reaction>
</comment>
<feature type="active site" evidence="7">
    <location>
        <position position="294"/>
    </location>
</feature>
<dbReference type="GO" id="GO:0008933">
    <property type="term" value="F:peptidoglycan lytic transglycosylase activity"/>
    <property type="evidence" value="ECO:0007669"/>
    <property type="project" value="UniProtKB-UniRule"/>
</dbReference>
<dbReference type="AlphaFoldDB" id="A0A1Z4VQQ0"/>
<dbReference type="Gene3D" id="3.40.190.10">
    <property type="entry name" value="Periplasmic binding protein-like II"/>
    <property type="match status" value="2"/>
</dbReference>
<dbReference type="Gene3D" id="1.10.530.10">
    <property type="match status" value="1"/>
</dbReference>
<dbReference type="InterPro" id="IPR023346">
    <property type="entry name" value="Lysozyme-like_dom_sf"/>
</dbReference>
<dbReference type="GO" id="GO:0016998">
    <property type="term" value="P:cell wall macromolecule catabolic process"/>
    <property type="evidence" value="ECO:0007669"/>
    <property type="project" value="UniProtKB-UniRule"/>
</dbReference>
<dbReference type="PANTHER" id="PTHR35936:SF32">
    <property type="entry name" value="MEMBRANE-BOUND LYTIC MUREIN TRANSGLYCOSYLASE F"/>
    <property type="match status" value="1"/>
</dbReference>
<organism evidence="9 10">
    <name type="scientific">Thiohalobacter thiocyanaticus</name>
    <dbReference type="NCBI Taxonomy" id="585455"/>
    <lineage>
        <taxon>Bacteria</taxon>
        <taxon>Pseudomonadati</taxon>
        <taxon>Pseudomonadota</taxon>
        <taxon>Gammaproteobacteria</taxon>
        <taxon>Thiohalobacterales</taxon>
        <taxon>Thiohalobacteraceae</taxon>
        <taxon>Thiohalobacter</taxon>
    </lineage>
</organism>
<evidence type="ECO:0000256" key="7">
    <source>
        <dbReference type="HAMAP-Rule" id="MF_02016"/>
    </source>
</evidence>
<comment type="subcellular location">
    <subcellularLocation>
        <location evidence="7">Cell outer membrane</location>
        <topology evidence="7">Peripheral membrane protein</topology>
    </subcellularLocation>
    <text evidence="7">Attached to the inner leaflet of the outer membrane.</text>
</comment>
<dbReference type="PANTHER" id="PTHR35936">
    <property type="entry name" value="MEMBRANE-BOUND LYTIC MUREIN TRANSGLYCOSYLASE F"/>
    <property type="match status" value="1"/>
</dbReference>
<dbReference type="Proteomes" id="UP000218765">
    <property type="component" value="Chromosome"/>
</dbReference>
<dbReference type="NCBIfam" id="NF008112">
    <property type="entry name" value="PRK10859.1"/>
    <property type="match status" value="1"/>
</dbReference>
<dbReference type="Pfam" id="PF01464">
    <property type="entry name" value="SLT"/>
    <property type="match status" value="1"/>
</dbReference>
<dbReference type="InterPro" id="IPR008258">
    <property type="entry name" value="Transglycosylase_SLT_dom_1"/>
</dbReference>
<dbReference type="HAMAP" id="MF_02016">
    <property type="entry name" value="MltF"/>
    <property type="match status" value="1"/>
</dbReference>
<evidence type="ECO:0000256" key="1">
    <source>
        <dbReference type="ARBA" id="ARBA00010333"/>
    </source>
</evidence>
<evidence type="ECO:0000256" key="4">
    <source>
        <dbReference type="ARBA" id="ARBA00023237"/>
    </source>
</evidence>
<comment type="similarity">
    <text evidence="7">In the N-terminal section; belongs to the bacterial solute-binding protein 3 family.</text>
</comment>
<name>A0A1Z4VQQ0_9GAMM</name>
<comment type="similarity">
    <text evidence="7">In the C-terminal section; belongs to the transglycosylase Slt family.</text>
</comment>
<comment type="domain">
    <text evidence="7">The N-terminal domain does not have lytic activity and probably modulates enzymatic activity. The C-terminal domain is the catalytic active domain.</text>
</comment>
<evidence type="ECO:0000256" key="3">
    <source>
        <dbReference type="ARBA" id="ARBA00023136"/>
    </source>
</evidence>
<feature type="domain" description="Solute-binding protein family 3/N-terminal" evidence="8">
    <location>
        <begin position="22"/>
        <end position="247"/>
    </location>
</feature>
<comment type="caution">
    <text evidence="7">Lacks conserved residue(s) required for the propagation of feature annotation.</text>
</comment>
<dbReference type="InterPro" id="IPR001638">
    <property type="entry name" value="Solute-binding_3/MltF_N"/>
</dbReference>
<evidence type="ECO:0000256" key="2">
    <source>
        <dbReference type="ARBA" id="ARBA00022729"/>
    </source>
</evidence>
<keyword evidence="10" id="KW-1185">Reference proteome</keyword>
<dbReference type="GO" id="GO:0009253">
    <property type="term" value="P:peptidoglycan catabolic process"/>
    <property type="evidence" value="ECO:0007669"/>
    <property type="project" value="TreeGrafter"/>
</dbReference>
<dbReference type="SMART" id="SM00062">
    <property type="entry name" value="PBPb"/>
    <property type="match status" value="1"/>
</dbReference>
<evidence type="ECO:0000256" key="6">
    <source>
        <dbReference type="ARBA" id="ARBA00023316"/>
    </source>
</evidence>
<evidence type="ECO:0000313" key="9">
    <source>
        <dbReference type="EMBL" id="BAZ93658.1"/>
    </source>
</evidence>
<evidence type="ECO:0000256" key="5">
    <source>
        <dbReference type="ARBA" id="ARBA00023239"/>
    </source>
</evidence>
<dbReference type="SUPFAM" id="SSF53850">
    <property type="entry name" value="Periplasmic binding protein-like II"/>
    <property type="match status" value="1"/>
</dbReference>
<evidence type="ECO:0000313" key="10">
    <source>
        <dbReference type="Proteomes" id="UP000218765"/>
    </source>
</evidence>
<keyword evidence="4 7" id="KW-0998">Cell outer membrane</keyword>
<comment type="function">
    <text evidence="7">Murein-degrading enzyme that degrades murein glycan strands and insoluble, high-molecular weight murein sacculi, with the concomitant formation of a 1,6-anhydromuramoyl product. Lytic transglycosylases (LTs) play an integral role in the metabolism of the peptidoglycan (PG) sacculus. Their lytic action creates space within the PG sacculus to allow for its expansion as well as for the insertion of various structures such as secretion systems and flagella.</text>
</comment>
<keyword evidence="2 7" id="KW-0732">Signal</keyword>
<keyword evidence="6 7" id="KW-0961">Cell wall biogenesis/degradation</keyword>
<dbReference type="CDD" id="cd13403">
    <property type="entry name" value="MLTF-like"/>
    <property type="match status" value="1"/>
</dbReference>
<evidence type="ECO:0000259" key="8">
    <source>
        <dbReference type="SMART" id="SM00062"/>
    </source>
</evidence>
<protein>
    <recommendedName>
        <fullName evidence="7">Membrane-bound lytic murein transglycosylase F</fullName>
        <ecNumber evidence="7">4.2.2.n1</ecNumber>
    </recommendedName>
    <alternativeName>
        <fullName evidence="7">Murein lyase F</fullName>
    </alternativeName>
</protein>
<reference evidence="9 10" key="1">
    <citation type="submission" date="2017-05" db="EMBL/GenBank/DDBJ databases">
        <title>Thiocyanate degradation by Thiohalobacter thiocyanaticus FOKN1.</title>
        <authorList>
            <person name="Oshiki M."/>
            <person name="Fukushima T."/>
            <person name="Kawano S."/>
            <person name="Nakagawa J."/>
        </authorList>
    </citation>
    <scope>NUCLEOTIDE SEQUENCE [LARGE SCALE GENOMIC DNA]</scope>
    <source>
        <strain evidence="9 10">FOKN1</strain>
    </source>
</reference>
<dbReference type="EMBL" id="AP018052">
    <property type="protein sequence ID" value="BAZ93658.1"/>
    <property type="molecule type" value="Genomic_DNA"/>
</dbReference>
<feature type="region of interest" description="LT domain" evidence="7">
    <location>
        <begin position="248"/>
        <end position="455"/>
    </location>
</feature>
<dbReference type="CDD" id="cd01009">
    <property type="entry name" value="PBP2_YfhD_N"/>
    <property type="match status" value="1"/>
</dbReference>
<keyword evidence="3 7" id="KW-0472">Membrane</keyword>
<accession>A0A1Z4VQQ0</accession>
<dbReference type="EC" id="4.2.2.n1" evidence="7"/>
<sequence>MIAIAGCSDERSLLEEIQASGEVVMVTRNSPTSYYLGADGPTGFEYDLAQAFADHLGVRLKVVVPDGFNDILPMVASGEVHFAAAGLTITDVRKLIVRFAPSYQSIIPQLVYRANTTPEPADLDDLNGILEVLAGSSHEERLKELKATEYPGLSWRANAELDSEELLRLVWEQVIDYTIADSNEIAIQQRFYPELRTAFAISDPQPLAWAFARGPDTSLYNAAKQFFFELRNSGRLAQLIERYYGHVQDFDYVGTRRYLRHIQTRLPDYTEIFQQAARDHDIDWRLLAAVGYQESHWRPDARSPTGVRGIMMLTLNTVKYLGLDDRLDPVQSIHGGAEYLRMMKEKIPERIPEPDRTWLALAAYNVGFGHLEDARRLTEANGADPDRWVDVKEHLPLLSQKKWYKQTRFGYARGHEPVQYVENIRSYYDILVWYTERDQEPVPSPPQWISDFPAL</sequence>
<dbReference type="GO" id="GO:0071555">
    <property type="term" value="P:cell wall organization"/>
    <property type="evidence" value="ECO:0007669"/>
    <property type="project" value="UniProtKB-KW"/>
</dbReference>
<dbReference type="InterPro" id="IPR023703">
    <property type="entry name" value="MltF"/>
</dbReference>
<keyword evidence="5 7" id="KW-0456">Lyase</keyword>
<comment type="similarity">
    <text evidence="1">Belongs to the bacterial solute-binding protein 3 family.</text>
</comment>
<gene>
    <name evidence="7" type="primary">mltF</name>
    <name evidence="9" type="ORF">FOKN1_1259</name>
</gene>
<dbReference type="KEGG" id="ttc:FOKN1_1259"/>
<dbReference type="SUPFAM" id="SSF53955">
    <property type="entry name" value="Lysozyme-like"/>
    <property type="match status" value="1"/>
</dbReference>
<proteinExistence type="inferred from homology"/>